<evidence type="ECO:0000259" key="9">
    <source>
        <dbReference type="Pfam" id="PF00151"/>
    </source>
</evidence>
<comment type="subcellular location">
    <subcellularLocation>
        <location evidence="1">Secreted</location>
    </subcellularLocation>
</comment>
<dbReference type="Gene3D" id="3.40.50.1820">
    <property type="entry name" value="alpha/beta hydrolase"/>
    <property type="match status" value="1"/>
</dbReference>
<organism evidence="11">
    <name type="scientific">Ixodes ricinus</name>
    <name type="common">Common tick</name>
    <name type="synonym">Acarus ricinus</name>
    <dbReference type="NCBI Taxonomy" id="34613"/>
    <lineage>
        <taxon>Eukaryota</taxon>
        <taxon>Metazoa</taxon>
        <taxon>Ecdysozoa</taxon>
        <taxon>Arthropoda</taxon>
        <taxon>Chelicerata</taxon>
        <taxon>Arachnida</taxon>
        <taxon>Acari</taxon>
        <taxon>Parasitiformes</taxon>
        <taxon>Ixodida</taxon>
        <taxon>Ixodoidea</taxon>
        <taxon>Ixodidae</taxon>
        <taxon>Ixodinae</taxon>
        <taxon>Ixodes</taxon>
    </lineage>
</organism>
<dbReference type="PIRSF" id="PIRSF000865">
    <property type="entry name" value="Lipoprotein_lipase_LIPH"/>
    <property type="match status" value="1"/>
</dbReference>
<feature type="active site" description="Charge relay system" evidence="5">
    <location>
        <position position="220"/>
    </location>
</feature>
<evidence type="ECO:0000256" key="8">
    <source>
        <dbReference type="SAM" id="SignalP"/>
    </source>
</evidence>
<feature type="chain" id="PRO_5007284180" evidence="8">
    <location>
        <begin position="32"/>
        <end position="515"/>
    </location>
</feature>
<dbReference type="InterPro" id="IPR033906">
    <property type="entry name" value="Lipase_N"/>
</dbReference>
<comment type="similarity">
    <text evidence="2 7">Belongs to the AB hydrolase superfamily. Lipase family.</text>
</comment>
<dbReference type="SUPFAM" id="SSF53474">
    <property type="entry name" value="alpha/beta-Hydrolases"/>
    <property type="match status" value="1"/>
</dbReference>
<proteinExistence type="evidence at transcript level"/>
<dbReference type="InterPro" id="IPR016272">
    <property type="entry name" value="Lipase_LIPH"/>
</dbReference>
<dbReference type="Pfam" id="PF01477">
    <property type="entry name" value="PLAT"/>
    <property type="match status" value="1"/>
</dbReference>
<feature type="active site" description="Charge relay system" evidence="5">
    <location>
        <position position="311"/>
    </location>
</feature>
<evidence type="ECO:0000256" key="7">
    <source>
        <dbReference type="RuleBase" id="RU004262"/>
    </source>
</evidence>
<keyword evidence="4" id="KW-1015">Disulfide bond</keyword>
<name>A0A131XZ48_IXORI</name>
<protein>
    <submittedName>
        <fullName evidence="11">Putative lipase</fullName>
    </submittedName>
</protein>
<dbReference type="PRINTS" id="PR00821">
    <property type="entry name" value="TAGLIPASE"/>
</dbReference>
<evidence type="ECO:0000256" key="1">
    <source>
        <dbReference type="ARBA" id="ARBA00004613"/>
    </source>
</evidence>
<keyword evidence="6" id="KW-0106">Calcium</keyword>
<dbReference type="SUPFAM" id="SSF49723">
    <property type="entry name" value="Lipase/lipooxygenase domain (PLAT/LH2 domain)"/>
    <property type="match status" value="1"/>
</dbReference>
<dbReference type="PANTHER" id="PTHR11610:SF185">
    <property type="entry name" value="LD47264P"/>
    <property type="match status" value="1"/>
</dbReference>
<dbReference type="GO" id="GO:0005615">
    <property type="term" value="C:extracellular space"/>
    <property type="evidence" value="ECO:0007669"/>
    <property type="project" value="TreeGrafter"/>
</dbReference>
<feature type="signal peptide" evidence="8">
    <location>
        <begin position="1"/>
        <end position="31"/>
    </location>
</feature>
<feature type="domain" description="PLAT" evidence="10">
    <location>
        <begin position="392"/>
        <end position="478"/>
    </location>
</feature>
<dbReference type="PANTHER" id="PTHR11610">
    <property type="entry name" value="LIPASE"/>
    <property type="match status" value="1"/>
</dbReference>
<dbReference type="AlphaFoldDB" id="A0A131XZ48"/>
<dbReference type="ESTHER" id="ixori-v5ggx5">
    <property type="family name" value="Pancreatic_lipase"/>
</dbReference>
<evidence type="ECO:0000256" key="5">
    <source>
        <dbReference type="PIRSR" id="PIRSR000865-1"/>
    </source>
</evidence>
<dbReference type="EMBL" id="GEFM01004905">
    <property type="protein sequence ID" value="JAP70891.1"/>
    <property type="molecule type" value="mRNA"/>
</dbReference>
<dbReference type="Gene3D" id="2.60.60.20">
    <property type="entry name" value="PLAT/LH2 domain"/>
    <property type="match status" value="1"/>
</dbReference>
<keyword evidence="8" id="KW-0732">Signal</keyword>
<dbReference type="InterPro" id="IPR036392">
    <property type="entry name" value="PLAT/LH2_dom_sf"/>
</dbReference>
<reference evidence="11" key="1">
    <citation type="submission" date="2016-02" db="EMBL/GenBank/DDBJ databases">
        <title>RNAseq analyses of the midgut from blood- or serum-fed Ixodes ricinus ticks.</title>
        <authorList>
            <person name="Perner J."/>
            <person name="Provaznik J."/>
            <person name="Schrenkova J."/>
            <person name="Urbanova V."/>
            <person name="Ribeiro J.M."/>
            <person name="Kopacek P."/>
        </authorList>
    </citation>
    <scope>NUCLEOTIDE SEQUENCE</scope>
    <source>
        <tissue evidence="11">Gut</tissue>
    </source>
</reference>
<dbReference type="InterPro" id="IPR000734">
    <property type="entry name" value="TAG_lipase"/>
</dbReference>
<feature type="binding site" evidence="6">
    <location>
        <position position="234"/>
    </location>
    <ligand>
        <name>Ca(2+)</name>
        <dbReference type="ChEBI" id="CHEBI:29108"/>
    </ligand>
</feature>
<dbReference type="PRINTS" id="PR00823">
    <property type="entry name" value="PANCLIPASE"/>
</dbReference>
<dbReference type="GO" id="GO:0046872">
    <property type="term" value="F:metal ion binding"/>
    <property type="evidence" value="ECO:0007669"/>
    <property type="project" value="UniProtKB-KW"/>
</dbReference>
<keyword evidence="6" id="KW-0479">Metal-binding</keyword>
<feature type="binding site" evidence="6">
    <location>
        <position position="239"/>
    </location>
    <ligand>
        <name>Ca(2+)</name>
        <dbReference type="ChEBI" id="CHEBI:29108"/>
    </ligand>
</feature>
<dbReference type="CDD" id="cd00707">
    <property type="entry name" value="Pancreat_lipase_like"/>
    <property type="match status" value="1"/>
</dbReference>
<feature type="binding site" evidence="6">
    <location>
        <position position="236"/>
    </location>
    <ligand>
        <name>Ca(2+)</name>
        <dbReference type="ChEBI" id="CHEBI:29108"/>
    </ligand>
</feature>
<evidence type="ECO:0000256" key="4">
    <source>
        <dbReference type="ARBA" id="ARBA00023157"/>
    </source>
</evidence>
<keyword evidence="3" id="KW-0964">Secreted</keyword>
<feature type="active site" description="Nucleophile" evidence="5">
    <location>
        <position position="197"/>
    </location>
</feature>
<feature type="domain" description="Lipase" evidence="9">
    <location>
        <begin position="45"/>
        <end position="387"/>
    </location>
</feature>
<accession>A0A131XZ48</accession>
<evidence type="ECO:0000313" key="11">
    <source>
        <dbReference type="EMBL" id="JAP70891.1"/>
    </source>
</evidence>
<dbReference type="GO" id="GO:0004806">
    <property type="term" value="F:triacylglycerol lipase activity"/>
    <property type="evidence" value="ECO:0007669"/>
    <property type="project" value="InterPro"/>
</dbReference>
<dbReference type="InterPro" id="IPR001024">
    <property type="entry name" value="PLAT/LH2_dom"/>
</dbReference>
<dbReference type="InterPro" id="IPR013818">
    <property type="entry name" value="Lipase"/>
</dbReference>
<evidence type="ECO:0000259" key="10">
    <source>
        <dbReference type="Pfam" id="PF01477"/>
    </source>
</evidence>
<dbReference type="Pfam" id="PF00151">
    <property type="entry name" value="Lipase"/>
    <property type="match status" value="1"/>
</dbReference>
<evidence type="ECO:0000256" key="2">
    <source>
        <dbReference type="ARBA" id="ARBA00010701"/>
    </source>
</evidence>
<evidence type="ECO:0000256" key="6">
    <source>
        <dbReference type="PIRSR" id="PIRSR000865-2"/>
    </source>
</evidence>
<dbReference type="InterPro" id="IPR029058">
    <property type="entry name" value="AB_hydrolase_fold"/>
</dbReference>
<dbReference type="FunFam" id="3.40.50.1820:FF:000033">
    <property type="entry name" value="Pancreatic triacylglycerol lipase"/>
    <property type="match status" value="1"/>
</dbReference>
<evidence type="ECO:0000256" key="3">
    <source>
        <dbReference type="ARBA" id="ARBA00022525"/>
    </source>
</evidence>
<dbReference type="InterPro" id="IPR002331">
    <property type="entry name" value="Lipase_panc"/>
</dbReference>
<sequence length="515" mass="57728">MSLFSGYVDPRLFVLLAGFCTLVVQEGAASAKTMLASEKSTSRRCYGELGCFENGGVFYHPVYRPINFFPNERSEVNTQFLLFTRDNPVQEDPLSWKSPLEGIRESHFNASRETKMITHGWLDTIFFGAWMKDMKTAFLLVGDYNVIIVDWRGGNGLPYTQATANTRLVGAEISLMIEKLEKVFGADPQTFHILGHSLGSHVAGYAGERLKRLGRITGMDPAEPYFEKMPKEVRIDPTDADFVDIVHTDGASFFPDVLKGEGLGLYDPVGHVDFYPNGGVKMPGCDLGSRIFKFVTEGLVGGARAMGICHHQRAIDYVIESITNKQCSSLAFECSSHEMFHKGRCSDCGSDGSRCAQMGFRADQWKRFKNDSRTRRMFLDTNADEPFCAYHYLVNVQMSKDSRSSPVTGNFFLTLEGSKGEATVKVNRRSEELYPGAKYTFLVTTPSRVGVIKKASFKYKTDKIFFKSRMFLKHVEILSMNKPTRRTQRSDRMLVFCPAAADGLISDKETVLDAC</sequence>
<dbReference type="GO" id="GO:0016042">
    <property type="term" value="P:lipid catabolic process"/>
    <property type="evidence" value="ECO:0007669"/>
    <property type="project" value="TreeGrafter"/>
</dbReference>